<dbReference type="Proteomes" id="UP000007174">
    <property type="component" value="Unassembled WGS sequence"/>
</dbReference>
<dbReference type="HOGENOM" id="CLU_1255898_0_0_1"/>
<feature type="region of interest" description="Disordered" evidence="1">
    <location>
        <begin position="12"/>
        <end position="32"/>
    </location>
</feature>
<reference evidence="3" key="1">
    <citation type="journal article" date="2012" name="Nat. Genet.">
        <title>Lifestyle transitions in plant pathogenic Colletotrichum fungi deciphered by genome and transcriptome analyses.</title>
        <authorList>
            <person name="O'Connell R.J."/>
            <person name="Thon M.R."/>
            <person name="Hacquard S."/>
            <person name="Amyotte S.G."/>
            <person name="Kleemann J."/>
            <person name="Torres M.F."/>
            <person name="Damm U."/>
            <person name="Buiate E.A."/>
            <person name="Epstein L."/>
            <person name="Alkan N."/>
            <person name="Altmueller J."/>
            <person name="Alvarado-Balderrama L."/>
            <person name="Bauser C.A."/>
            <person name="Becker C."/>
            <person name="Birren B.W."/>
            <person name="Chen Z."/>
            <person name="Choi J."/>
            <person name="Crouch J.A."/>
            <person name="Duvick J.P."/>
            <person name="Farman M.A."/>
            <person name="Gan P."/>
            <person name="Heiman D."/>
            <person name="Henrissat B."/>
            <person name="Howard R.J."/>
            <person name="Kabbage M."/>
            <person name="Koch C."/>
            <person name="Kracher B."/>
            <person name="Kubo Y."/>
            <person name="Law A.D."/>
            <person name="Lebrun M.-H."/>
            <person name="Lee Y.-H."/>
            <person name="Miyara I."/>
            <person name="Moore N."/>
            <person name="Neumann U."/>
            <person name="Nordstroem K."/>
            <person name="Panaccione D.G."/>
            <person name="Panstruga R."/>
            <person name="Place M."/>
            <person name="Proctor R.H."/>
            <person name="Prusky D."/>
            <person name="Rech G."/>
            <person name="Reinhardt R."/>
            <person name="Rollins J.A."/>
            <person name="Rounsley S."/>
            <person name="Schardl C.L."/>
            <person name="Schwartz D.C."/>
            <person name="Shenoy N."/>
            <person name="Shirasu K."/>
            <person name="Sikhakolli U.R."/>
            <person name="Stueber K."/>
            <person name="Sukno S.A."/>
            <person name="Sweigard J.A."/>
            <person name="Takano Y."/>
            <person name="Takahara H."/>
            <person name="Trail F."/>
            <person name="van der Does H.C."/>
            <person name="Voll L.M."/>
            <person name="Will I."/>
            <person name="Young S."/>
            <person name="Zeng Q."/>
            <person name="Zhang J."/>
            <person name="Zhou S."/>
            <person name="Dickman M.B."/>
            <person name="Schulze-Lefert P."/>
            <person name="Ver Loren van Themaat E."/>
            <person name="Ma L.-J."/>
            <person name="Vaillancourt L.J."/>
        </authorList>
    </citation>
    <scope>NUCLEOTIDE SEQUENCE [LARGE SCALE GENOMIC DNA]</scope>
    <source>
        <strain evidence="3">IMI 349063</strain>
    </source>
</reference>
<gene>
    <name evidence="2" type="ORF">CH063_09834</name>
</gene>
<name>H1VF15_COLHI</name>
<accession>H1VF15</accession>
<evidence type="ECO:0000256" key="1">
    <source>
        <dbReference type="SAM" id="MobiDB-lite"/>
    </source>
</evidence>
<evidence type="ECO:0000313" key="3">
    <source>
        <dbReference type="Proteomes" id="UP000007174"/>
    </source>
</evidence>
<dbReference type="EMBL" id="CACQ02003172">
    <property type="protein sequence ID" value="CCF38818.1"/>
    <property type="molecule type" value="Genomic_DNA"/>
</dbReference>
<dbReference type="AlphaFoldDB" id="H1VF15"/>
<feature type="compositionally biased region" description="Pro residues" evidence="1">
    <location>
        <begin position="22"/>
        <end position="32"/>
    </location>
</feature>
<organism evidence="2 3">
    <name type="scientific">Colletotrichum higginsianum (strain IMI 349063)</name>
    <name type="common">Crucifer anthracnose fungus</name>
    <dbReference type="NCBI Taxonomy" id="759273"/>
    <lineage>
        <taxon>Eukaryota</taxon>
        <taxon>Fungi</taxon>
        <taxon>Dikarya</taxon>
        <taxon>Ascomycota</taxon>
        <taxon>Pezizomycotina</taxon>
        <taxon>Sordariomycetes</taxon>
        <taxon>Hypocreomycetidae</taxon>
        <taxon>Glomerellales</taxon>
        <taxon>Glomerellaceae</taxon>
        <taxon>Colletotrichum</taxon>
        <taxon>Colletotrichum destructivum species complex</taxon>
    </lineage>
</organism>
<evidence type="ECO:0000313" key="2">
    <source>
        <dbReference type="EMBL" id="CCF38818.1"/>
    </source>
</evidence>
<sequence>MAWLVRRRTQRTRPKIELRTRPPSPHSKPPYNPYSTGGCWSYRGSTRDFEGESCDYLATGAFRFFRTATPIFRSPAFDESVDLTPQLGRGTILLLPKGSKFSRAVPAIGCFFRCESSFWWAVSKLRAGWAGQFESTTSLESRGAHLSLSPLLEEPRTRLSISTSRGRASNHLSRRPNCINMVSRRPLQQPTRDRELMISSTFPRFTHTTSRGSRRVRGIV</sequence>
<protein>
    <submittedName>
        <fullName evidence="2">Uncharacterized protein</fullName>
    </submittedName>
</protein>
<proteinExistence type="predicted"/>